<evidence type="ECO:0000313" key="10">
    <source>
        <dbReference type="EMBL" id="AAY55226.1"/>
    </source>
</evidence>
<keyword evidence="3" id="KW-0963">Cytoplasm</keyword>
<dbReference type="InterPro" id="IPR027417">
    <property type="entry name" value="P-loop_NTPase"/>
</dbReference>
<feature type="binding site" evidence="9">
    <location>
        <position position="31"/>
    </location>
    <ligand>
        <name>Mg(2+)</name>
        <dbReference type="ChEBI" id="CHEBI:18420"/>
    </ligand>
</feature>
<feature type="binding site" evidence="9">
    <location>
        <position position="89"/>
    </location>
    <ligand>
        <name>Mg(2+)</name>
        <dbReference type="ChEBI" id="CHEBI:18420"/>
    </ligand>
</feature>
<dbReference type="Gene3D" id="3.40.50.300">
    <property type="entry name" value="P-loop containing nucleotide triphosphate hydrolases"/>
    <property type="match status" value="2"/>
</dbReference>
<dbReference type="VEuPathDB" id="VectorBase:FBgn0034446"/>
<dbReference type="PROSITE" id="PS51419">
    <property type="entry name" value="RAB"/>
    <property type="match status" value="1"/>
</dbReference>
<evidence type="ECO:0000256" key="1">
    <source>
        <dbReference type="ARBA" id="ARBA00004496"/>
    </source>
</evidence>
<feature type="binding site" evidence="8">
    <location>
        <begin position="171"/>
        <end position="174"/>
    </location>
    <ligand>
        <name>GTP</name>
        <dbReference type="ChEBI" id="CHEBI:37565"/>
    </ligand>
</feature>
<dbReference type="EMBL" id="BT022810">
    <property type="protein sequence ID" value="AAY55226.1"/>
    <property type="molecule type" value="mRNA"/>
</dbReference>
<dbReference type="GO" id="GO:0003924">
    <property type="term" value="F:GTPase activity"/>
    <property type="evidence" value="ECO:0007669"/>
    <property type="project" value="InterPro"/>
</dbReference>
<evidence type="ECO:0000256" key="5">
    <source>
        <dbReference type="ARBA" id="ARBA00022741"/>
    </source>
</evidence>
<name>Q4V546_DROME</name>
<evidence type="ECO:0000256" key="4">
    <source>
        <dbReference type="ARBA" id="ARBA00022707"/>
    </source>
</evidence>
<keyword evidence="9" id="KW-0479">Metal-binding</keyword>
<dbReference type="PROSITE" id="PS51417">
    <property type="entry name" value="ARF"/>
    <property type="match status" value="1"/>
</dbReference>
<evidence type="ECO:0000256" key="9">
    <source>
        <dbReference type="PIRSR" id="PIRSR606689-2"/>
    </source>
</evidence>
<dbReference type="SUPFAM" id="SSF52540">
    <property type="entry name" value="P-loop containing nucleoside triphosphate hydrolases"/>
    <property type="match status" value="1"/>
</dbReference>
<organism evidence="10">
    <name type="scientific">Drosophila melanogaster</name>
    <name type="common">Fruit fly</name>
    <dbReference type="NCBI Taxonomy" id="7227"/>
    <lineage>
        <taxon>Eukaryota</taxon>
        <taxon>Metazoa</taxon>
        <taxon>Ecdysozoa</taxon>
        <taxon>Arthropoda</taxon>
        <taxon>Hexapoda</taxon>
        <taxon>Insecta</taxon>
        <taxon>Pterygota</taxon>
        <taxon>Neoptera</taxon>
        <taxon>Endopterygota</taxon>
        <taxon>Diptera</taxon>
        <taxon>Brachycera</taxon>
        <taxon>Muscomorpha</taxon>
        <taxon>Ephydroidea</taxon>
        <taxon>Drosophilidae</taxon>
        <taxon>Drosophila</taxon>
        <taxon>Sophophora</taxon>
    </lineage>
</organism>
<dbReference type="ExpressionAtlas" id="Q4V546">
    <property type="expression patterns" value="baseline and differential"/>
</dbReference>
<dbReference type="PANTHER" id="PTHR11711">
    <property type="entry name" value="ADP RIBOSYLATION FACTOR-RELATED"/>
    <property type="match status" value="1"/>
</dbReference>
<dbReference type="InterPro" id="IPR024156">
    <property type="entry name" value="Small_GTPase_ARF"/>
</dbReference>
<feature type="binding site" evidence="8">
    <location>
        <begin position="24"/>
        <end position="31"/>
    </location>
    <ligand>
        <name>GTP</name>
        <dbReference type="ChEBI" id="CHEBI:37565"/>
    </ligand>
</feature>
<dbReference type="InterPro" id="IPR006689">
    <property type="entry name" value="Small_GTPase_ARF/SAR"/>
</dbReference>
<evidence type="ECO:0000256" key="2">
    <source>
        <dbReference type="ARBA" id="ARBA00010290"/>
    </source>
</evidence>
<evidence type="ECO:0000256" key="3">
    <source>
        <dbReference type="ARBA" id="ARBA00022490"/>
    </source>
</evidence>
<feature type="binding site" evidence="8">
    <location>
        <position position="113"/>
    </location>
    <ligand>
        <name>GTP</name>
        <dbReference type="ChEBI" id="CHEBI:37565"/>
    </ligand>
</feature>
<comment type="subcellular location">
    <subcellularLocation>
        <location evidence="1">Cytoplasm</location>
    </subcellularLocation>
</comment>
<dbReference type="AlphaFoldDB" id="Q4V546"/>
<dbReference type="InterPro" id="IPR041839">
    <property type="entry name" value="Arl6"/>
</dbReference>
<comment type="similarity">
    <text evidence="2">Belongs to the small GTPase superfamily. Arf family.</text>
</comment>
<dbReference type="OrthoDB" id="442317at2759"/>
<dbReference type="GO" id="GO:0005525">
    <property type="term" value="F:GTP binding"/>
    <property type="evidence" value="ECO:0007669"/>
    <property type="project" value="UniProtKB-KW"/>
</dbReference>
<dbReference type="SMART" id="SM00177">
    <property type="entry name" value="ARF"/>
    <property type="match status" value="1"/>
</dbReference>
<dbReference type="CDD" id="cd04157">
    <property type="entry name" value="Arl6"/>
    <property type="match status" value="1"/>
</dbReference>
<protein>
    <submittedName>
        <fullName evidence="10">IP07567p</fullName>
    </submittedName>
</protein>
<evidence type="ECO:0000256" key="7">
    <source>
        <dbReference type="ARBA" id="ARBA00023288"/>
    </source>
</evidence>
<dbReference type="SMART" id="SM00178">
    <property type="entry name" value="SAR"/>
    <property type="match status" value="1"/>
</dbReference>
<dbReference type="GO" id="GO:0005737">
    <property type="term" value="C:cytoplasm"/>
    <property type="evidence" value="ECO:0007669"/>
    <property type="project" value="UniProtKB-SubCell"/>
</dbReference>
<reference evidence="10" key="1">
    <citation type="submission" date="2005-05" db="EMBL/GenBank/DDBJ databases">
        <authorList>
            <person name="Stapleton M."/>
            <person name="Carlson J."/>
            <person name="Chavez C."/>
            <person name="Frise E."/>
            <person name="George R."/>
            <person name="Pacleb J."/>
            <person name="Park S."/>
            <person name="Wan K."/>
            <person name="Yu C."/>
            <person name="Celniker S."/>
        </authorList>
    </citation>
    <scope>NUCLEOTIDE SEQUENCE</scope>
</reference>
<keyword evidence="7" id="KW-0449">Lipoprotein</keyword>
<evidence type="ECO:0000256" key="6">
    <source>
        <dbReference type="ARBA" id="ARBA00023134"/>
    </source>
</evidence>
<keyword evidence="4" id="KW-0519">Myristate</keyword>
<keyword evidence="5 8" id="KW-0547">Nucleotide-binding</keyword>
<sequence length="241" mass="27212">MGMLHNLADLIKIKKDKMTILVLGLNNSGKSSIINHFKKSSEQTSIVVPTVGFMVEQFYIGMSVGFMVEQFYIGMSVGFMVEQFYIGMSVGFMVEQFYIGMSGVSIKAIDMSGATRYRNLWEHQFKNCHGIIYVIDSSDRMRFVVVKDELDLVLQHPDLCNRIVPILFYGNKMDMEDSLSSVKIAAALRLENIKDKPWHICSSSAISGEGLGEGVQWLIQQMRFAMLNNKNAAKSRSKHSK</sequence>
<dbReference type="GO" id="GO:0046872">
    <property type="term" value="F:metal ion binding"/>
    <property type="evidence" value="ECO:0007669"/>
    <property type="project" value="UniProtKB-KW"/>
</dbReference>
<keyword evidence="9" id="KW-0460">Magnesium</keyword>
<evidence type="ECO:0000256" key="8">
    <source>
        <dbReference type="PIRSR" id="PIRSR606689-1"/>
    </source>
</evidence>
<keyword evidence="6 8" id="KW-0342">GTP-binding</keyword>
<proteinExistence type="evidence at transcript level"/>
<dbReference type="Pfam" id="PF00025">
    <property type="entry name" value="Arf"/>
    <property type="match status" value="2"/>
</dbReference>
<accession>Q4V546</accession>